<reference evidence="2 3" key="1">
    <citation type="submission" date="2016-06" db="EMBL/GenBank/DDBJ databases">
        <title>Genome sequence of Oerskovia enterophila DSM 43852.</title>
        <authorList>
            <person name="Poehlein A."/>
            <person name="Jag V."/>
            <person name="Bengelsdorf F.R."/>
            <person name="Daniel R."/>
            <person name="Duerre P."/>
        </authorList>
    </citation>
    <scope>NUCLEOTIDE SEQUENCE [LARGE SCALE GENOMIC DNA]</scope>
    <source>
        <strain evidence="2 3">DSM 43852</strain>
    </source>
</reference>
<comment type="caution">
    <text evidence="2">The sequence shown here is derived from an EMBL/GenBank/DDBJ whole genome shotgun (WGS) entry which is preliminary data.</text>
</comment>
<evidence type="ECO:0000256" key="1">
    <source>
        <dbReference type="SAM" id="Phobius"/>
    </source>
</evidence>
<feature type="transmembrane region" description="Helical" evidence="1">
    <location>
        <begin position="88"/>
        <end position="105"/>
    </location>
</feature>
<dbReference type="RefSeq" id="WP_068627568.1">
    <property type="nucleotide sequence ID" value="NZ_MAQA01000070.1"/>
</dbReference>
<accession>A0ABX2XYY9</accession>
<gene>
    <name evidence="2" type="ORF">OERS_37740</name>
</gene>
<keyword evidence="1" id="KW-0472">Membrane</keyword>
<dbReference type="Proteomes" id="UP000093412">
    <property type="component" value="Unassembled WGS sequence"/>
</dbReference>
<name>A0ABX2XYY9_9CELL</name>
<organism evidence="2 3">
    <name type="scientific">Oerskovia enterophila</name>
    <dbReference type="NCBI Taxonomy" id="43678"/>
    <lineage>
        <taxon>Bacteria</taxon>
        <taxon>Bacillati</taxon>
        <taxon>Actinomycetota</taxon>
        <taxon>Actinomycetes</taxon>
        <taxon>Micrococcales</taxon>
        <taxon>Cellulomonadaceae</taxon>
        <taxon>Oerskovia</taxon>
    </lineage>
</organism>
<feature type="transmembrane region" description="Helical" evidence="1">
    <location>
        <begin position="60"/>
        <end position="79"/>
    </location>
</feature>
<evidence type="ECO:0000313" key="2">
    <source>
        <dbReference type="EMBL" id="OCI29524.1"/>
    </source>
</evidence>
<evidence type="ECO:0000313" key="3">
    <source>
        <dbReference type="Proteomes" id="UP000093412"/>
    </source>
</evidence>
<keyword evidence="1" id="KW-1133">Transmembrane helix</keyword>
<proteinExistence type="predicted"/>
<dbReference type="EMBL" id="MAQA01000070">
    <property type="protein sequence ID" value="OCI29524.1"/>
    <property type="molecule type" value="Genomic_DNA"/>
</dbReference>
<protein>
    <recommendedName>
        <fullName evidence="4">Vitamin K epoxide reductase family protein</fullName>
    </recommendedName>
</protein>
<sequence>MALETTTSILRRTWLLVAAATGVLGLSLGRIWWLAWPRAGVCLAIRPAPPGCELVDRVPVAVAWTVVLVVSSVAVLWVARSRPSRPRWASWTALALLVALGLIASEATRLA</sequence>
<evidence type="ECO:0008006" key="4">
    <source>
        <dbReference type="Google" id="ProtNLM"/>
    </source>
</evidence>
<keyword evidence="3" id="KW-1185">Reference proteome</keyword>
<keyword evidence="1" id="KW-0812">Transmembrane</keyword>